<accession>G0WBN4</accession>
<evidence type="ECO:0000256" key="2">
    <source>
        <dbReference type="ARBA" id="ARBA00008585"/>
    </source>
</evidence>
<comment type="similarity">
    <text evidence="2">Belongs to the SCC4/mau-2 family.</text>
</comment>
<organism evidence="8 9">
    <name type="scientific">Naumovozyma dairenensis (strain ATCC 10597 / BCRC 20456 / CBS 421 / NBRC 0211 / NRRL Y-12639)</name>
    <name type="common">Saccharomyces dairenensis</name>
    <dbReference type="NCBI Taxonomy" id="1071378"/>
    <lineage>
        <taxon>Eukaryota</taxon>
        <taxon>Fungi</taxon>
        <taxon>Dikarya</taxon>
        <taxon>Ascomycota</taxon>
        <taxon>Saccharomycotina</taxon>
        <taxon>Saccharomycetes</taxon>
        <taxon>Saccharomycetales</taxon>
        <taxon>Saccharomycetaceae</taxon>
        <taxon>Naumovozyma</taxon>
    </lineage>
</organism>
<keyword evidence="4" id="KW-0498">Mitosis</keyword>
<dbReference type="GO" id="GO:0071169">
    <property type="term" value="P:establishment of protein localization to chromatin"/>
    <property type="evidence" value="ECO:0007669"/>
    <property type="project" value="EnsemblFungi"/>
</dbReference>
<proteinExistence type="inferred from homology"/>
<sequence length="643" mass="74292">MSSLTSLPPNEVYTLSQEYFGNATQLLQSGAIQSETALNEYYTLVQMGIYCLQLLKKNPTITIEQDIHATFKLIDVLYNDTNNLDLVETYAQSMLKKLQNYNGGTETLEWKLRCQFVLIYLVPFKKDVKLHYKIALKNCRELCLYLKQLQAATYSTSAWQCLFEFIQWTLLCKVKSKKVNNSLDLNIAIMEGVTKDWEAFVRLSYANYLLVKRADLPDGILQDENDSTWWSGVDYRLYAWNLVLGLIVLIYRDENITNKLNEIGDFFKKNKTQLTFSDTLEMTVNPDLRLLIDLPSVFDYKNIKNVLLLLQSVSYLINCYDEKANFSKIFLPKVAKTTERIIKSLMKGSTSLSINDLNESYKWQNDILKMCSFFQNWETLILNPTDLMNSILTKQEQNDEMGIENSLLLNSICNHLDTKDNNMTSTLAQYQEIINKKTTKNEIKMFALLNSYAILTSLVSKNISVQENIERSNLITEKMENLFAQTDLKFNPIWHCTLTILWIMCHLEPFTGTPLPSTEEQRNAYLTILKQYYNSNKIIPNNSDNNDETLENPNRTQFKLKKSLLLQILLNYIGGRLFETDLQTICSISSTLFHISKKQPMASIRYVMGLWHLMNSTIAMNAKEATLTKAKLENIVAKLQKNS</sequence>
<dbReference type="Pfam" id="PF10345">
    <property type="entry name" value="Cohesin_load"/>
    <property type="match status" value="1"/>
</dbReference>
<evidence type="ECO:0008006" key="10">
    <source>
        <dbReference type="Google" id="ProtNLM"/>
    </source>
</evidence>
<dbReference type="RefSeq" id="XP_003670397.1">
    <property type="nucleotide sequence ID" value="XM_003670349.1"/>
</dbReference>
<dbReference type="GO" id="GO:0051301">
    <property type="term" value="P:cell division"/>
    <property type="evidence" value="ECO:0007669"/>
    <property type="project" value="UniProtKB-KW"/>
</dbReference>
<keyword evidence="6" id="KW-0539">Nucleus</keyword>
<evidence type="ECO:0000256" key="1">
    <source>
        <dbReference type="ARBA" id="ARBA00004123"/>
    </source>
</evidence>
<evidence type="ECO:0000313" key="8">
    <source>
        <dbReference type="EMBL" id="CCD25154.1"/>
    </source>
</evidence>
<dbReference type="KEGG" id="ndi:NDAI_0E03370"/>
<dbReference type="OrthoDB" id="4062938at2759"/>
<protein>
    <recommendedName>
        <fullName evidence="10">MAU2 chromatid cohesion factor homolog</fullName>
    </recommendedName>
</protein>
<reference evidence="8 9" key="1">
    <citation type="journal article" date="2011" name="Proc. Natl. Acad. Sci. U.S.A.">
        <title>Evolutionary erosion of yeast sex chromosomes by mating-type switching accidents.</title>
        <authorList>
            <person name="Gordon J.L."/>
            <person name="Armisen D."/>
            <person name="Proux-Wera E."/>
            <person name="Oheigeartaigh S.S."/>
            <person name="Byrne K.P."/>
            <person name="Wolfe K.H."/>
        </authorList>
    </citation>
    <scope>NUCLEOTIDE SEQUENCE [LARGE SCALE GENOMIC DNA]</scope>
    <source>
        <strain evidence="9">ATCC 10597 / BCRC 20456 / CBS 421 / NBRC 0211 / NRRL Y-12639</strain>
    </source>
</reference>
<dbReference type="GO" id="GO:0043515">
    <property type="term" value="F:kinetochore binding"/>
    <property type="evidence" value="ECO:0007669"/>
    <property type="project" value="EnsemblFungi"/>
</dbReference>
<keyword evidence="3" id="KW-0132">Cell division</keyword>
<evidence type="ECO:0000256" key="4">
    <source>
        <dbReference type="ARBA" id="ARBA00022776"/>
    </source>
</evidence>
<dbReference type="GO" id="GO:0000785">
    <property type="term" value="C:chromatin"/>
    <property type="evidence" value="ECO:0007669"/>
    <property type="project" value="EnsemblFungi"/>
</dbReference>
<dbReference type="GO" id="GO:0006302">
    <property type="term" value="P:double-strand break repair"/>
    <property type="evidence" value="ECO:0007669"/>
    <property type="project" value="EnsemblFungi"/>
</dbReference>
<evidence type="ECO:0000313" key="9">
    <source>
        <dbReference type="Proteomes" id="UP000000689"/>
    </source>
</evidence>
<comment type="subcellular location">
    <subcellularLocation>
        <location evidence="1">Nucleus</location>
    </subcellularLocation>
</comment>
<dbReference type="GO" id="GO:0043565">
    <property type="term" value="F:sequence-specific DNA binding"/>
    <property type="evidence" value="ECO:0007669"/>
    <property type="project" value="EnsemblFungi"/>
</dbReference>
<dbReference type="AlphaFoldDB" id="G0WBN4"/>
<dbReference type="GO" id="GO:0034087">
    <property type="term" value="P:establishment of mitotic sister chromatid cohesion"/>
    <property type="evidence" value="ECO:0007669"/>
    <property type="project" value="EnsemblFungi"/>
</dbReference>
<dbReference type="GO" id="GO:0070550">
    <property type="term" value="P:rDNA chromatin condensation"/>
    <property type="evidence" value="ECO:0007669"/>
    <property type="project" value="EnsemblFungi"/>
</dbReference>
<dbReference type="InterPro" id="IPR019440">
    <property type="entry name" value="MAU2"/>
</dbReference>
<dbReference type="EMBL" id="HE580271">
    <property type="protein sequence ID" value="CCD25154.1"/>
    <property type="molecule type" value="Genomic_DNA"/>
</dbReference>
<dbReference type="GO" id="GO:0032116">
    <property type="term" value="C:SMC loading complex"/>
    <property type="evidence" value="ECO:0007669"/>
    <property type="project" value="EnsemblFungi"/>
</dbReference>
<evidence type="ECO:0000256" key="3">
    <source>
        <dbReference type="ARBA" id="ARBA00022618"/>
    </source>
</evidence>
<dbReference type="eggNOG" id="ENOG502QQXI">
    <property type="taxonomic scope" value="Eukaryota"/>
</dbReference>
<dbReference type="GO" id="GO:0007076">
    <property type="term" value="P:mitotic chromosome condensation"/>
    <property type="evidence" value="ECO:0007669"/>
    <property type="project" value="EnsemblFungi"/>
</dbReference>
<evidence type="ECO:0000256" key="7">
    <source>
        <dbReference type="ARBA" id="ARBA00023306"/>
    </source>
</evidence>
<dbReference type="Proteomes" id="UP000000689">
    <property type="component" value="Chromosome 5"/>
</dbReference>
<dbReference type="HOGENOM" id="CLU_409364_0_0_1"/>
<keyword evidence="5" id="KW-0159">Chromosome partition</keyword>
<dbReference type="STRING" id="1071378.G0WBN4"/>
<name>G0WBN4_NAUDC</name>
<keyword evidence="9" id="KW-1185">Reference proteome</keyword>
<gene>
    <name evidence="8" type="primary">NDAI0E03370</name>
    <name evidence="8" type="ordered locus">NDAI_0E03370</name>
</gene>
<dbReference type="GeneID" id="11498732"/>
<dbReference type="OMA" id="KIASRNC"/>
<keyword evidence="7" id="KW-0131">Cell cycle</keyword>
<evidence type="ECO:0000256" key="5">
    <source>
        <dbReference type="ARBA" id="ARBA00022829"/>
    </source>
</evidence>
<evidence type="ECO:0000256" key="6">
    <source>
        <dbReference type="ARBA" id="ARBA00023242"/>
    </source>
</evidence>